<keyword evidence="2" id="KW-0479">Metal-binding</keyword>
<dbReference type="Pfam" id="PF26215">
    <property type="entry name" value="HTH_animal"/>
    <property type="match status" value="1"/>
</dbReference>
<dbReference type="InterPro" id="IPR058912">
    <property type="entry name" value="HTH_animal"/>
</dbReference>
<feature type="domain" description="Helix-turn-helix" evidence="4">
    <location>
        <begin position="240"/>
        <end position="299"/>
    </location>
</feature>
<dbReference type="Pfam" id="PF13359">
    <property type="entry name" value="DDE_Tnp_4"/>
    <property type="match status" value="1"/>
</dbReference>
<dbReference type="AlphaFoldDB" id="A0A151IRD1"/>
<comment type="cofactor">
    <cofactor evidence="1">
        <name>a divalent metal cation</name>
        <dbReference type="ChEBI" id="CHEBI:60240"/>
    </cofactor>
</comment>
<feature type="domain" description="DDE Tnp4" evidence="3">
    <location>
        <begin position="80"/>
        <end position="188"/>
    </location>
</feature>
<evidence type="ECO:0000256" key="1">
    <source>
        <dbReference type="ARBA" id="ARBA00001968"/>
    </source>
</evidence>
<evidence type="ECO:0000313" key="5">
    <source>
        <dbReference type="EMBL" id="KYN09262.1"/>
    </source>
</evidence>
<name>A0A151IRD1_9HYME</name>
<dbReference type="Proteomes" id="UP000078492">
    <property type="component" value="Unassembled WGS sequence"/>
</dbReference>
<sequence>MAEQYLAWDLLYLDHREGRLERQIQRYNWRELHDPFDLHDSEFVQLYRLTPNIVMELTDILRPNLENRNRINGISPERQICYPDLKILNVNARYPGARHDAYIWSNSPVRRVMERRFNNGERNTWLIGDDGYSLEPWLMTPLKHEQPNTPRFQYNDDLCSARSCVERLFGVWKAVFRCLSAQRRLIINETLDKFNFFHDRITFTCERNYKGAINFLDVTVDVKEGQIRFNNYKKPTNSGRYLSFHSNHPIKHKKGVIIGLLDRILFLAHPEFHNKNIEMMISTLLDNGYPLELIFNTINKRIKCLARRKNLYENNFQNLNNDNSINTYFTVPYIKNISEKFRSITEKNNFKIAYKPMNKLNSIIKTGKDKLDIMEQCNVVYKINCLNCESSYVEQTKRKIKTRLKKHKSSTSNFNTVHNVVAQHQIKFDYKFNWHNIEILDTEPFFQKRSTSEMIYIKKQRKGINKQNDTEKLSEAYFPLLNVSSST</sequence>
<dbReference type="InterPro" id="IPR027806">
    <property type="entry name" value="HARBI1_dom"/>
</dbReference>
<evidence type="ECO:0000259" key="4">
    <source>
        <dbReference type="Pfam" id="PF26215"/>
    </source>
</evidence>
<keyword evidence="6" id="KW-1185">Reference proteome</keyword>
<dbReference type="PANTHER" id="PTHR21301:SF10">
    <property type="entry name" value="REVERSE TRANSCRIPTASE DOMAIN-CONTAINING PROTEIN"/>
    <property type="match status" value="1"/>
</dbReference>
<organism evidence="5 6">
    <name type="scientific">Trachymyrmex cornetzi</name>
    <dbReference type="NCBI Taxonomy" id="471704"/>
    <lineage>
        <taxon>Eukaryota</taxon>
        <taxon>Metazoa</taxon>
        <taxon>Ecdysozoa</taxon>
        <taxon>Arthropoda</taxon>
        <taxon>Hexapoda</taxon>
        <taxon>Insecta</taxon>
        <taxon>Pterygota</taxon>
        <taxon>Neoptera</taxon>
        <taxon>Endopterygota</taxon>
        <taxon>Hymenoptera</taxon>
        <taxon>Apocrita</taxon>
        <taxon>Aculeata</taxon>
        <taxon>Formicoidea</taxon>
        <taxon>Formicidae</taxon>
        <taxon>Myrmicinae</taxon>
        <taxon>Trachymyrmex</taxon>
    </lineage>
</organism>
<gene>
    <name evidence="5" type="ORF">ALC57_18626</name>
</gene>
<accession>A0A151IRD1</accession>
<dbReference type="PANTHER" id="PTHR21301">
    <property type="entry name" value="REVERSE TRANSCRIPTASE"/>
    <property type="match status" value="1"/>
</dbReference>
<dbReference type="GO" id="GO:0046872">
    <property type="term" value="F:metal ion binding"/>
    <property type="evidence" value="ECO:0007669"/>
    <property type="project" value="UniProtKB-KW"/>
</dbReference>
<dbReference type="CDD" id="cd10442">
    <property type="entry name" value="GIY-YIG_PLEs"/>
    <property type="match status" value="1"/>
</dbReference>
<evidence type="ECO:0000256" key="2">
    <source>
        <dbReference type="ARBA" id="ARBA00022723"/>
    </source>
</evidence>
<evidence type="ECO:0000313" key="6">
    <source>
        <dbReference type="Proteomes" id="UP000078492"/>
    </source>
</evidence>
<proteinExistence type="predicted"/>
<protein>
    <submittedName>
        <fullName evidence="5">Putative nuclease HARBI1</fullName>
    </submittedName>
</protein>
<evidence type="ECO:0000259" key="3">
    <source>
        <dbReference type="Pfam" id="PF13359"/>
    </source>
</evidence>
<reference evidence="5 6" key="1">
    <citation type="submission" date="2015-09" db="EMBL/GenBank/DDBJ databases">
        <title>Trachymyrmex cornetzi WGS genome.</title>
        <authorList>
            <person name="Nygaard S."/>
            <person name="Hu H."/>
            <person name="Boomsma J."/>
            <person name="Zhang G."/>
        </authorList>
    </citation>
    <scope>NUCLEOTIDE SEQUENCE [LARGE SCALE GENOMIC DNA]</scope>
    <source>
        <strain evidence="5">Tcor2-1</strain>
        <tissue evidence="5">Whole body</tissue>
    </source>
</reference>
<dbReference type="EMBL" id="KQ981131">
    <property type="protein sequence ID" value="KYN09262.1"/>
    <property type="molecule type" value="Genomic_DNA"/>
</dbReference>